<dbReference type="Gene3D" id="3.10.20.30">
    <property type="match status" value="1"/>
</dbReference>
<name>A0A6I1FFQ2_9BACI</name>
<dbReference type="GO" id="GO:0051536">
    <property type="term" value="F:iron-sulfur cluster binding"/>
    <property type="evidence" value="ECO:0007669"/>
    <property type="project" value="InterPro"/>
</dbReference>
<dbReference type="InterPro" id="IPR001041">
    <property type="entry name" value="2Fe-2S_ferredoxin-type"/>
</dbReference>
<dbReference type="InterPro" id="IPR036010">
    <property type="entry name" value="2Fe-2S_ferredoxin-like_sf"/>
</dbReference>
<dbReference type="AlphaFoldDB" id="A0A6I1FFQ2"/>
<dbReference type="PANTHER" id="PTHR43644:SF1">
    <property type="entry name" value="NAD(P)H-FLAVIN REDUCTASE"/>
    <property type="match status" value="1"/>
</dbReference>
<dbReference type="PROSITE" id="PS51085">
    <property type="entry name" value="2FE2S_FER_2"/>
    <property type="match status" value="1"/>
</dbReference>
<keyword evidence="5" id="KW-1185">Reference proteome</keyword>
<evidence type="ECO:0000259" key="3">
    <source>
        <dbReference type="PROSITE" id="PS51085"/>
    </source>
</evidence>
<reference evidence="4 5" key="1">
    <citation type="submission" date="2019-10" db="EMBL/GenBank/DDBJ databases">
        <title>Bacillus aerolatum sp. nov., isolated from bioaerosol of sport playgrounds.</title>
        <authorList>
            <person name="Chen P."/>
            <person name="Zhang G."/>
        </authorList>
    </citation>
    <scope>NUCLEOTIDE SEQUENCE [LARGE SCALE GENOMIC DNA]</scope>
    <source>
        <strain evidence="4 5">CX253</strain>
    </source>
</reference>
<comment type="caution">
    <text evidence="4">The sequence shown here is derived from an EMBL/GenBank/DDBJ whole genome shotgun (WGS) entry which is preliminary data.</text>
</comment>
<evidence type="ECO:0000256" key="1">
    <source>
        <dbReference type="ARBA" id="ARBA00022630"/>
    </source>
</evidence>
<evidence type="ECO:0000256" key="2">
    <source>
        <dbReference type="ARBA" id="ARBA00022827"/>
    </source>
</evidence>
<sequence length="106" mass="11507">MPNVTVFGQGTFEVENGKKLVLALEDNGVNILHRCGGKAKCTTCRVEVLAGDFFEVTNKKKKAFAEKGIEDHLRLSCQIFVNGDITVRPIMTVETSGLDAGPRPAD</sequence>
<dbReference type="PANTHER" id="PTHR43644">
    <property type="entry name" value="NA(+)-TRANSLOCATING NADH-QUINONE REDUCTASE SUBUNIT"/>
    <property type="match status" value="1"/>
</dbReference>
<gene>
    <name evidence="4" type="ORF">F9802_17685</name>
</gene>
<evidence type="ECO:0000313" key="4">
    <source>
        <dbReference type="EMBL" id="KAB7704383.1"/>
    </source>
</evidence>
<feature type="domain" description="2Fe-2S ferredoxin-type" evidence="3">
    <location>
        <begin position="2"/>
        <end position="93"/>
    </location>
</feature>
<dbReference type="CDD" id="cd00207">
    <property type="entry name" value="fer2"/>
    <property type="match status" value="1"/>
</dbReference>
<evidence type="ECO:0000313" key="5">
    <source>
        <dbReference type="Proteomes" id="UP000429595"/>
    </source>
</evidence>
<keyword evidence="1" id="KW-0285">Flavoprotein</keyword>
<accession>A0A6I1FFQ2</accession>
<proteinExistence type="predicted"/>
<dbReference type="InterPro" id="IPR012675">
    <property type="entry name" value="Beta-grasp_dom_sf"/>
</dbReference>
<dbReference type="EMBL" id="WEIO01000014">
    <property type="protein sequence ID" value="KAB7704383.1"/>
    <property type="molecule type" value="Genomic_DNA"/>
</dbReference>
<dbReference type="SUPFAM" id="SSF54292">
    <property type="entry name" value="2Fe-2S ferredoxin-like"/>
    <property type="match status" value="1"/>
</dbReference>
<organism evidence="4 5">
    <name type="scientific">Bacillus aerolatus</name>
    <dbReference type="NCBI Taxonomy" id="2653354"/>
    <lineage>
        <taxon>Bacteria</taxon>
        <taxon>Bacillati</taxon>
        <taxon>Bacillota</taxon>
        <taxon>Bacilli</taxon>
        <taxon>Bacillales</taxon>
        <taxon>Bacillaceae</taxon>
        <taxon>Bacillus</taxon>
    </lineage>
</organism>
<dbReference type="Pfam" id="PF00111">
    <property type="entry name" value="Fer2"/>
    <property type="match status" value="1"/>
</dbReference>
<dbReference type="Proteomes" id="UP000429595">
    <property type="component" value="Unassembled WGS sequence"/>
</dbReference>
<protein>
    <submittedName>
        <fullName evidence="4">2Fe-2S iron-sulfur cluster binding domain-containing protein</fullName>
    </submittedName>
</protein>
<keyword evidence="2" id="KW-0274">FAD</keyword>
<dbReference type="RefSeq" id="WP_152154340.1">
    <property type="nucleotide sequence ID" value="NZ_WEIO01000014.1"/>
</dbReference>